<evidence type="ECO:0000313" key="3">
    <source>
        <dbReference type="Proteomes" id="UP000693952"/>
    </source>
</evidence>
<dbReference type="RefSeq" id="WP_124346911.1">
    <property type="nucleotide sequence ID" value="NZ_CP027706.1"/>
</dbReference>
<evidence type="ECO:0000256" key="1">
    <source>
        <dbReference type="SAM" id="SignalP"/>
    </source>
</evidence>
<proteinExistence type="predicted"/>
<feature type="signal peptide" evidence="1">
    <location>
        <begin position="1"/>
        <end position="21"/>
    </location>
</feature>
<evidence type="ECO:0000313" key="2">
    <source>
        <dbReference type="EMBL" id="QXH37883.1"/>
    </source>
</evidence>
<keyword evidence="3" id="KW-1185">Reference proteome</keyword>
<reference evidence="2" key="1">
    <citation type="submission" date="2021-06" db="EMBL/GenBank/DDBJ databases">
        <title>Updating the genus Pseudomonas: Description of 43 new species and partition of the Pseudomonas putida group.</title>
        <authorList>
            <person name="Girard L."/>
            <person name="Lood C."/>
            <person name="Vandamme P."/>
            <person name="Rokni-Zadeh H."/>
            <person name="van Noort V."/>
            <person name="Hofte M."/>
            <person name="Lavigne R."/>
            <person name="De Mot R."/>
        </authorList>
    </citation>
    <scope>NUCLEOTIDE SEQUENCE</scope>
    <source>
        <strain evidence="2">CMR12a</strain>
    </source>
</reference>
<dbReference type="EMBL" id="CP077074">
    <property type="protein sequence ID" value="QXH37883.1"/>
    <property type="molecule type" value="Genomic_DNA"/>
</dbReference>
<dbReference type="InterPro" id="IPR041883">
    <property type="entry name" value="PilM_N-ter"/>
</dbReference>
<organism evidence="2 3">
    <name type="scientific">Pseudomonas sessilinigenes</name>
    <dbReference type="NCBI Taxonomy" id="658629"/>
    <lineage>
        <taxon>Bacteria</taxon>
        <taxon>Pseudomonadati</taxon>
        <taxon>Pseudomonadota</taxon>
        <taxon>Gammaproteobacteria</taxon>
        <taxon>Pseudomonadales</taxon>
        <taxon>Pseudomonadaceae</taxon>
        <taxon>Pseudomonas</taxon>
    </lineage>
</organism>
<accession>A0ABX8MH09</accession>
<dbReference type="Gene3D" id="6.20.120.30">
    <property type="entry name" value="PilM protein, C-terminal domain"/>
    <property type="match status" value="1"/>
</dbReference>
<sequence>MWFYWAVFTVLLLVTSLSVQYQNDSTALSDQADLDSLSRNMLVYRSAAAEYAKNNPGYSGIPQDGVLNLPSWFVKPSGVSAYLAMGQSYTFIAVSAPVGLPAALFERTQSTAVGVNRAGLLISPSSGQTSITIPSAVPEGAVVAVN</sequence>
<gene>
    <name evidence="2" type="primary">pilM</name>
    <name evidence="2" type="ORF">KSS89_16450</name>
</gene>
<dbReference type="InterPro" id="IPR041884">
    <property type="entry name" value="PilM_C-ter"/>
</dbReference>
<dbReference type="Proteomes" id="UP000693952">
    <property type="component" value="Chromosome"/>
</dbReference>
<protein>
    <submittedName>
        <fullName evidence="2">Type IV pilus biogenesis protein PilM</fullName>
    </submittedName>
</protein>
<dbReference type="Pfam" id="PF07419">
    <property type="entry name" value="PilM"/>
    <property type="match status" value="1"/>
</dbReference>
<dbReference type="Gene3D" id="3.30.1300.90">
    <property type="entry name" value="PilM protein, N-terminal domain"/>
    <property type="match status" value="1"/>
</dbReference>
<dbReference type="InterPro" id="IPR009987">
    <property type="entry name" value="IM_PilM"/>
</dbReference>
<name>A0ABX8MH09_9PSED</name>
<feature type="chain" id="PRO_5047506941" evidence="1">
    <location>
        <begin position="22"/>
        <end position="146"/>
    </location>
</feature>
<keyword evidence="1" id="KW-0732">Signal</keyword>